<dbReference type="RefSeq" id="YP_010112280.1">
    <property type="nucleotide sequence ID" value="NC_055890.1"/>
</dbReference>
<accession>A0A7M1RR98</accession>
<sequence>MNSRISPIRVELLRILICSEPTILSKVQIRNGAVIETPKKVQIKENGTVYFYYGRGPIWWQRCCNSYESVSIIDASIRIADAITGSNGSRNDVAFDGITKSILDKAVKERDFDCVVDILFDSMRNCSDGELHSKYINQENAKKYAEEQREQYKHEYSLDDDVEIGVGVDLGGGRILPIIGKLNNKIVKIRKG</sequence>
<name>A0A7M1RR98_9CAUD</name>
<reference evidence="1 2" key="1">
    <citation type="submission" date="2020-07" db="EMBL/GenBank/DDBJ databases">
        <title>Taxonomic proposal: Crassvirales, a new order of highly abundant and diverse bacterial viruses.</title>
        <authorList>
            <person name="Shkoporov A.N."/>
            <person name="Stockdale S.R."/>
            <person name="Guerin E."/>
            <person name="Ross R.P."/>
            <person name="Hill C."/>
        </authorList>
    </citation>
    <scope>NUCLEOTIDE SEQUENCE [LARGE SCALE GENOMIC DNA]</scope>
</reference>
<dbReference type="Proteomes" id="UP000593741">
    <property type="component" value="Genome"/>
</dbReference>
<dbReference type="EMBL" id="MT774397">
    <property type="protein sequence ID" value="QOR56828.1"/>
    <property type="molecule type" value="Genomic_DNA"/>
</dbReference>
<dbReference type="GeneID" id="65130747"/>
<protein>
    <submittedName>
        <fullName evidence="1">Uncharacterized protein</fullName>
    </submittedName>
</protein>
<dbReference type="KEGG" id="vg:65130747"/>
<proteinExistence type="predicted"/>
<organism evidence="1 2">
    <name type="scientific">uncultured phage cr56_1</name>
    <dbReference type="NCBI Taxonomy" id="2772081"/>
    <lineage>
        <taxon>Viruses</taxon>
        <taxon>Duplodnaviria</taxon>
        <taxon>Heunggongvirae</taxon>
        <taxon>Uroviricota</taxon>
        <taxon>Caudoviricetes</taxon>
        <taxon>Crassvirales</taxon>
        <taxon>Suoliviridae</taxon>
        <taxon>Loutivirinae</taxon>
        <taxon>Buchavirus</taxon>
        <taxon>Buchavirus faecalis</taxon>
    </lineage>
</organism>
<evidence type="ECO:0000313" key="2">
    <source>
        <dbReference type="Proteomes" id="UP000593741"/>
    </source>
</evidence>
<evidence type="ECO:0000313" key="1">
    <source>
        <dbReference type="EMBL" id="QOR56828.1"/>
    </source>
</evidence>
<keyword evidence="2" id="KW-1185">Reference proteome</keyword>